<comment type="caution">
    <text evidence="2">The sequence shown here is derived from an EMBL/GenBank/DDBJ whole genome shotgun (WGS) entry which is preliminary data.</text>
</comment>
<dbReference type="EMBL" id="SRPE01000014">
    <property type="protein sequence ID" value="TGN22554.1"/>
    <property type="molecule type" value="Genomic_DNA"/>
</dbReference>
<gene>
    <name evidence="2" type="ORF">E4J94_16045</name>
</gene>
<evidence type="ECO:0000313" key="2">
    <source>
        <dbReference type="EMBL" id="TGN22554.1"/>
    </source>
</evidence>
<organism evidence="2 3">
    <name type="scientific">Empedobacter tilapiae</name>
    <dbReference type="NCBI Taxonomy" id="2491114"/>
    <lineage>
        <taxon>Bacteria</taxon>
        <taxon>Pseudomonadati</taxon>
        <taxon>Bacteroidota</taxon>
        <taxon>Flavobacteriia</taxon>
        <taxon>Flavobacteriales</taxon>
        <taxon>Weeksellaceae</taxon>
        <taxon>Empedobacter</taxon>
    </lineage>
</organism>
<dbReference type="OrthoDB" id="1264677at2"/>
<reference evidence="2 3" key="1">
    <citation type="submission" date="2019-03" db="EMBL/GenBank/DDBJ databases">
        <title>Empedobacter tilapiae sp. nov., isolated from an intestine of Nile tilapia Oreochromis niloticus.</title>
        <authorList>
            <person name="Kim Y.-O."/>
            <person name="Yoon J.-H."/>
        </authorList>
    </citation>
    <scope>NUCLEOTIDE SEQUENCE [LARGE SCALE GENOMIC DNA]</scope>
    <source>
        <strain evidence="2 3">MRS2</strain>
    </source>
</reference>
<sequence>MIKKITLFLFTVALISCSNPLDKKYSEATLKQDAKELKESNKMSDEDLQLLAGWILKSKLSGESLDDKTYNDILKEAKAYKDDQEKLKLEAEKAEAEKAKKMSDALTVSITGKSFYKGDWESSNVLKYAVKNKSDKTIDALKFSFNIFDKLGDEVGEGFQMSLTNDKIAPNQVYSNEAYYDYNQFMDQDIKIKNSKFEDLKFVIKIEKVVYTDGTILE</sequence>
<dbReference type="RefSeq" id="WP_135836800.1">
    <property type="nucleotide sequence ID" value="NZ_CAUQWU010000001.1"/>
</dbReference>
<accession>A0A4Z1B4A4</accession>
<name>A0A4Z1B4A4_9FLAO</name>
<protein>
    <submittedName>
        <fullName evidence="2">Uncharacterized protein</fullName>
    </submittedName>
</protein>
<dbReference type="Proteomes" id="UP000297998">
    <property type="component" value="Unassembled WGS sequence"/>
</dbReference>
<dbReference type="AlphaFoldDB" id="A0A4Z1B4A4"/>
<keyword evidence="1" id="KW-0175">Coiled coil</keyword>
<dbReference type="PROSITE" id="PS51257">
    <property type="entry name" value="PROKAR_LIPOPROTEIN"/>
    <property type="match status" value="1"/>
</dbReference>
<keyword evidence="3" id="KW-1185">Reference proteome</keyword>
<feature type="coiled-coil region" evidence="1">
    <location>
        <begin position="70"/>
        <end position="104"/>
    </location>
</feature>
<proteinExistence type="predicted"/>
<evidence type="ECO:0000313" key="3">
    <source>
        <dbReference type="Proteomes" id="UP000297998"/>
    </source>
</evidence>
<dbReference type="Pfam" id="PF26280">
    <property type="entry name" value="Ig_TRAPPC9-Trs120_2nd"/>
    <property type="match status" value="1"/>
</dbReference>
<evidence type="ECO:0000256" key="1">
    <source>
        <dbReference type="SAM" id="Coils"/>
    </source>
</evidence>